<comment type="catalytic activity">
    <reaction evidence="12 13">
        <text>phosphoenolpyruvate + UDP-N-acetyl-alpha-D-glucosamine = UDP-N-acetyl-3-O-(1-carboxyvinyl)-alpha-D-glucosamine + phosphate</text>
        <dbReference type="Rhea" id="RHEA:18681"/>
        <dbReference type="ChEBI" id="CHEBI:43474"/>
        <dbReference type="ChEBI" id="CHEBI:57705"/>
        <dbReference type="ChEBI" id="CHEBI:58702"/>
        <dbReference type="ChEBI" id="CHEBI:68483"/>
        <dbReference type="EC" id="2.5.1.7"/>
    </reaction>
</comment>
<protein>
    <recommendedName>
        <fullName evidence="13">UDP-N-acetylglucosamine 1-carboxyvinyltransferase</fullName>
        <ecNumber evidence="13">2.5.1.7</ecNumber>
    </recommendedName>
    <alternativeName>
        <fullName evidence="13">Enoylpyruvate transferase</fullName>
    </alternativeName>
    <alternativeName>
        <fullName evidence="13">UDP-N-acetylglucosamine enolpyruvyl transferase</fullName>
        <shortName evidence="13">EPT</shortName>
    </alternativeName>
</protein>
<dbReference type="GO" id="GO:0051301">
    <property type="term" value="P:cell division"/>
    <property type="evidence" value="ECO:0007669"/>
    <property type="project" value="UniProtKB-KW"/>
</dbReference>
<sequence length="425" mass="45098">MKDLERLLVNNNGPLRGSVEASGAKNAVLPILAATILASEPVTLNNVPALQDVFVLSKILEDLGAKVSFSNNQLIVDPRGINKTRANHDLVSQMRASILVLGPILAKFGEAEVSLPGGCAIGSRPVDQHLLGMEALGAKIKIENGYVHASVNGGRLKANHHAFDVVTVTGVENVLMAAVLANGVTVLENCAKEPEVSDLANMLVRLGAKIEGIGTDRLTITGVEKLSGGEYTVMPDRIEIGTYMVAGAMTFGDITIESCIPEHVEAVTFALRQAGCGVETTDSSIRIYPLISRLKALRIKTAPYPLFATDMQAQFMAMAAVSEGTSSIIETIFENRFMHANELVRMGANIKIDNRLALIEGVEKLSGATVTATDLRASAALILAGLVAEDTTTIGALHHLDRGYDSIEAKLTNLGAKIERITLAS</sequence>
<feature type="binding site" evidence="13">
    <location>
        <begin position="124"/>
        <end position="128"/>
    </location>
    <ligand>
        <name>UDP-N-acetyl-alpha-D-glucosamine</name>
        <dbReference type="ChEBI" id="CHEBI:57705"/>
    </ligand>
</feature>
<proteinExistence type="inferred from homology"/>
<dbReference type="Proteomes" id="UP000245020">
    <property type="component" value="Unassembled WGS sequence"/>
</dbReference>
<evidence type="ECO:0000256" key="1">
    <source>
        <dbReference type="ARBA" id="ARBA00004496"/>
    </source>
</evidence>
<feature type="active site" description="Proton donor" evidence="13">
    <location>
        <position position="119"/>
    </location>
</feature>
<dbReference type="GO" id="GO:0008360">
    <property type="term" value="P:regulation of cell shape"/>
    <property type="evidence" value="ECO:0007669"/>
    <property type="project" value="UniProtKB-KW"/>
</dbReference>
<name>A0A2U2ADS4_9GAMM</name>
<reference evidence="16" key="1">
    <citation type="submission" date="2018-05" db="EMBL/GenBank/DDBJ databases">
        <title>Ignatzschineria dubaiensis sp. nov., isolated from necrotic foot tissues of dromedaries (Camelus dromedarius) and associated maggots in Dubai, United Arab Emirates.</title>
        <authorList>
            <person name="Tsang C.C."/>
            <person name="Tang J.Y.M."/>
            <person name="Fong J.Y.H."/>
            <person name="Kinne J."/>
            <person name="Lee H.H."/>
            <person name="Joseph M."/>
            <person name="Jose S."/>
            <person name="Schuster R.K."/>
            <person name="Tang Y."/>
            <person name="Sivakumar S."/>
            <person name="Chen J.H.K."/>
            <person name="Teng J.L.L."/>
            <person name="Lau S.K.P."/>
            <person name="Wernery U."/>
            <person name="Woo P.C.Y."/>
        </authorList>
    </citation>
    <scope>NUCLEOTIDE SEQUENCE [LARGE SCALE GENOMIC DNA]</scope>
    <source>
        <strain evidence="16">KCTC 22644</strain>
    </source>
</reference>
<dbReference type="OrthoDB" id="9803760at2"/>
<evidence type="ECO:0000256" key="10">
    <source>
        <dbReference type="ARBA" id="ARBA00023317"/>
    </source>
</evidence>
<comment type="similarity">
    <text evidence="11 13">Belongs to the EPSP synthase family. MurA subfamily.</text>
</comment>
<dbReference type="EC" id="2.5.1.7" evidence="13"/>
<dbReference type="AlphaFoldDB" id="A0A2U2ADS4"/>
<comment type="caution">
    <text evidence="15">The sequence shown here is derived from an EMBL/GenBank/DDBJ whole genome shotgun (WGS) entry which is preliminary data.</text>
</comment>
<feature type="binding site" evidence="13">
    <location>
        <position position="332"/>
    </location>
    <ligand>
        <name>UDP-N-acetyl-alpha-D-glucosamine</name>
        <dbReference type="ChEBI" id="CHEBI:57705"/>
    </ligand>
</feature>
<dbReference type="InterPro" id="IPR036968">
    <property type="entry name" value="Enolpyruvate_Tfrase_sf"/>
</dbReference>
<dbReference type="Pfam" id="PF00275">
    <property type="entry name" value="EPSP_synthase"/>
    <property type="match status" value="1"/>
</dbReference>
<evidence type="ECO:0000256" key="9">
    <source>
        <dbReference type="ARBA" id="ARBA00023316"/>
    </source>
</evidence>
<keyword evidence="3 13" id="KW-0963">Cytoplasm</keyword>
<dbReference type="GO" id="GO:0019277">
    <property type="term" value="P:UDP-N-acetylgalactosamine biosynthetic process"/>
    <property type="evidence" value="ECO:0007669"/>
    <property type="project" value="InterPro"/>
</dbReference>
<evidence type="ECO:0000256" key="5">
    <source>
        <dbReference type="ARBA" id="ARBA00022679"/>
    </source>
</evidence>
<dbReference type="InterPro" id="IPR001986">
    <property type="entry name" value="Enolpyruvate_Tfrase_dom"/>
</dbReference>
<dbReference type="NCBIfam" id="TIGR01072">
    <property type="entry name" value="murA"/>
    <property type="match status" value="1"/>
</dbReference>
<evidence type="ECO:0000256" key="3">
    <source>
        <dbReference type="ARBA" id="ARBA00022490"/>
    </source>
</evidence>
<dbReference type="PANTHER" id="PTHR43783">
    <property type="entry name" value="UDP-N-ACETYLGLUCOSAMINE 1-CARBOXYVINYLTRANSFERASE"/>
    <property type="match status" value="1"/>
</dbReference>
<comment type="caution">
    <text evidence="13">Lacks conserved residue(s) required for the propagation of feature annotation.</text>
</comment>
<keyword evidence="9 13" id="KW-0961">Cell wall biogenesis/degradation</keyword>
<dbReference type="NCBIfam" id="NF006873">
    <property type="entry name" value="PRK09369.1"/>
    <property type="match status" value="1"/>
</dbReference>
<keyword evidence="4 13" id="KW-0132">Cell division</keyword>
<dbReference type="GO" id="GO:0071555">
    <property type="term" value="P:cell wall organization"/>
    <property type="evidence" value="ECO:0007669"/>
    <property type="project" value="UniProtKB-KW"/>
</dbReference>
<feature type="modified residue" description="2-(S-cysteinyl)pyruvic acid O-phosphothioketal" evidence="13">
    <location>
        <position position="119"/>
    </location>
</feature>
<feature type="binding site" evidence="13">
    <location>
        <begin position="25"/>
        <end position="26"/>
    </location>
    <ligand>
        <name>phosphoenolpyruvate</name>
        <dbReference type="ChEBI" id="CHEBI:58702"/>
    </ligand>
</feature>
<dbReference type="EMBL" id="QEWQ01000004">
    <property type="protein sequence ID" value="PWD80815.1"/>
    <property type="molecule type" value="Genomic_DNA"/>
</dbReference>
<keyword evidence="16" id="KW-1185">Reference proteome</keyword>
<accession>A0A2U2ADS4</accession>
<dbReference type="UniPathway" id="UPA00219"/>
<dbReference type="InterPro" id="IPR050068">
    <property type="entry name" value="MurA_subfamily"/>
</dbReference>
<dbReference type="PANTHER" id="PTHR43783:SF1">
    <property type="entry name" value="UDP-N-ACETYLGLUCOSAMINE 1-CARBOXYVINYLTRANSFERASE"/>
    <property type="match status" value="1"/>
</dbReference>
<keyword evidence="10 13" id="KW-0670">Pyruvate</keyword>
<evidence type="ECO:0000256" key="11">
    <source>
        <dbReference type="ARBA" id="ARBA00038367"/>
    </source>
</evidence>
<dbReference type="InterPro" id="IPR013792">
    <property type="entry name" value="RNA3'P_cycl/enolpyr_Trfase_a/b"/>
</dbReference>
<evidence type="ECO:0000256" key="13">
    <source>
        <dbReference type="HAMAP-Rule" id="MF_00111"/>
    </source>
</evidence>
<dbReference type="HAMAP" id="MF_00111">
    <property type="entry name" value="MurA"/>
    <property type="match status" value="1"/>
</dbReference>
<evidence type="ECO:0000256" key="8">
    <source>
        <dbReference type="ARBA" id="ARBA00023306"/>
    </source>
</evidence>
<dbReference type="GO" id="GO:0008760">
    <property type="term" value="F:UDP-N-acetylglucosamine 1-carboxyvinyltransferase activity"/>
    <property type="evidence" value="ECO:0007669"/>
    <property type="project" value="UniProtKB-UniRule"/>
</dbReference>
<feature type="domain" description="Enolpyruvate transferase" evidence="14">
    <location>
        <begin position="11"/>
        <end position="411"/>
    </location>
</feature>
<keyword evidence="8 13" id="KW-0131">Cell cycle</keyword>
<dbReference type="InterPro" id="IPR005750">
    <property type="entry name" value="UDP_GlcNAc_COvinyl_MurA"/>
</dbReference>
<comment type="pathway">
    <text evidence="2 13">Cell wall biogenesis; peptidoglycan biosynthesis.</text>
</comment>
<evidence type="ECO:0000256" key="4">
    <source>
        <dbReference type="ARBA" id="ARBA00022618"/>
    </source>
</evidence>
<feature type="binding site" evidence="13">
    <location>
        <position position="95"/>
    </location>
    <ligand>
        <name>UDP-N-acetyl-alpha-D-glucosamine</name>
        <dbReference type="ChEBI" id="CHEBI:57705"/>
    </ligand>
</feature>
<comment type="subcellular location">
    <subcellularLocation>
        <location evidence="1 13">Cytoplasm</location>
    </subcellularLocation>
</comment>
<organism evidence="15 16">
    <name type="scientific">Ignatzschineria ureiclastica</name>
    <dbReference type="NCBI Taxonomy" id="472582"/>
    <lineage>
        <taxon>Bacteria</taxon>
        <taxon>Pseudomonadati</taxon>
        <taxon>Pseudomonadota</taxon>
        <taxon>Gammaproteobacteria</taxon>
        <taxon>Cardiobacteriales</taxon>
        <taxon>Ignatzschineriaceae</taxon>
        <taxon>Ignatzschineria</taxon>
    </lineage>
</organism>
<keyword evidence="7 13" id="KW-0573">Peptidoglycan synthesis</keyword>
<dbReference type="GO" id="GO:0005737">
    <property type="term" value="C:cytoplasm"/>
    <property type="evidence" value="ECO:0007669"/>
    <property type="project" value="UniProtKB-SubCell"/>
</dbReference>
<dbReference type="RefSeq" id="WP_109189468.1">
    <property type="nucleotide sequence ID" value="NZ_BMYA01000002.1"/>
</dbReference>
<dbReference type="FunFam" id="3.65.10.10:FF:000001">
    <property type="entry name" value="UDP-N-acetylglucosamine 1-carboxyvinyltransferase"/>
    <property type="match status" value="1"/>
</dbReference>
<evidence type="ECO:0000256" key="7">
    <source>
        <dbReference type="ARBA" id="ARBA00022984"/>
    </source>
</evidence>
<dbReference type="SUPFAM" id="SSF55205">
    <property type="entry name" value="EPT/RTPC-like"/>
    <property type="match status" value="1"/>
</dbReference>
<evidence type="ECO:0000313" key="16">
    <source>
        <dbReference type="Proteomes" id="UP000245020"/>
    </source>
</evidence>
<evidence type="ECO:0000313" key="15">
    <source>
        <dbReference type="EMBL" id="PWD80815.1"/>
    </source>
</evidence>
<evidence type="ECO:0000256" key="6">
    <source>
        <dbReference type="ARBA" id="ARBA00022960"/>
    </source>
</evidence>
<gene>
    <name evidence="13 15" type="primary">murA</name>
    <name evidence="15" type="ORF">DC083_06815</name>
</gene>
<dbReference type="Gene3D" id="3.65.10.10">
    <property type="entry name" value="Enolpyruvate transferase domain"/>
    <property type="match status" value="2"/>
</dbReference>
<evidence type="ECO:0000256" key="12">
    <source>
        <dbReference type="ARBA" id="ARBA00047527"/>
    </source>
</evidence>
<dbReference type="CDD" id="cd01555">
    <property type="entry name" value="UdpNAET"/>
    <property type="match status" value="1"/>
</dbReference>
<feature type="binding site" evidence="13">
    <location>
        <position position="310"/>
    </location>
    <ligand>
        <name>UDP-N-acetyl-alpha-D-glucosamine</name>
        <dbReference type="ChEBI" id="CHEBI:57705"/>
    </ligand>
</feature>
<dbReference type="GO" id="GO:0009252">
    <property type="term" value="P:peptidoglycan biosynthetic process"/>
    <property type="evidence" value="ECO:0007669"/>
    <property type="project" value="UniProtKB-UniRule"/>
</dbReference>
<keyword evidence="5 13" id="KW-0808">Transferase</keyword>
<evidence type="ECO:0000256" key="2">
    <source>
        <dbReference type="ARBA" id="ARBA00004752"/>
    </source>
</evidence>
<keyword evidence="6 13" id="KW-0133">Cell shape</keyword>
<comment type="function">
    <text evidence="13">Cell wall formation. Adds enolpyruvyl to UDP-N-acetylglucosamine.</text>
</comment>
<evidence type="ECO:0000259" key="14">
    <source>
        <dbReference type="Pfam" id="PF00275"/>
    </source>
</evidence>